<dbReference type="EMBL" id="QRDV01000011">
    <property type="protein sequence ID" value="RED38210.1"/>
    <property type="molecule type" value="Genomic_DNA"/>
</dbReference>
<accession>A0A3D9GPR3</accession>
<keyword evidence="3" id="KW-1185">Reference proteome</keyword>
<dbReference type="AlphaFoldDB" id="A0A3D9GPR3"/>
<dbReference type="RefSeq" id="WP_115818822.1">
    <property type="nucleotide sequence ID" value="NZ_QRDV01000011.1"/>
</dbReference>
<keyword evidence="2" id="KW-0808">Transferase</keyword>
<dbReference type="GO" id="GO:0016758">
    <property type="term" value="F:hexosyltransferase activity"/>
    <property type="evidence" value="ECO:0007669"/>
    <property type="project" value="UniProtKB-ARBA"/>
</dbReference>
<feature type="domain" description="Glycosyltransferase 2-like" evidence="1">
    <location>
        <begin position="8"/>
        <end position="162"/>
    </location>
</feature>
<protein>
    <submittedName>
        <fullName evidence="2">Glycosyltransferase involved in cell wall biosynthesis</fullName>
    </submittedName>
</protein>
<dbReference type="Proteomes" id="UP000256980">
    <property type="component" value="Unassembled WGS sequence"/>
</dbReference>
<sequence>MTEEPLVSIIIPTYNRAHLIGETLDSVFSQTYSNWECIVVDDGSTDESDKIMKDYTSKDKRYKYHHRPKEHLSGGNGARNYGFLMSKGDFIQWFDSDDVMALDHIESKMQPFITNLDTDVVFSAFENVNMNGERTRIANKEFSGNIINDLVDGLVSFGPLSFMLRKDKIEKFQYDETLKKNQDLDFFFRFFTSNEALKIVHINKILYTVRAHNGSMTHGSDKDISKMTSIYKVYSMILNYFIEQKHLKGIINYRHRCLNSLKVMVRNGFYVEAFKRLLSFPYLSIPQKFYLFGCMISQFLINKGATQFVKMKFNDKRYVEKHIFK</sequence>
<dbReference type="Gene3D" id="3.90.550.10">
    <property type="entry name" value="Spore Coat Polysaccharide Biosynthesis Protein SpsA, Chain A"/>
    <property type="match status" value="1"/>
</dbReference>
<evidence type="ECO:0000259" key="1">
    <source>
        <dbReference type="Pfam" id="PF00535"/>
    </source>
</evidence>
<name>A0A3D9GPR3_9FLAO</name>
<organism evidence="2 3">
    <name type="scientific">Winogradskyella eximia</name>
    <dbReference type="NCBI Taxonomy" id="262006"/>
    <lineage>
        <taxon>Bacteria</taxon>
        <taxon>Pseudomonadati</taxon>
        <taxon>Bacteroidota</taxon>
        <taxon>Flavobacteriia</taxon>
        <taxon>Flavobacteriales</taxon>
        <taxon>Flavobacteriaceae</taxon>
        <taxon>Winogradskyella</taxon>
    </lineage>
</organism>
<dbReference type="CDD" id="cd00761">
    <property type="entry name" value="Glyco_tranf_GTA_type"/>
    <property type="match status" value="1"/>
</dbReference>
<proteinExistence type="predicted"/>
<dbReference type="PANTHER" id="PTHR22916">
    <property type="entry name" value="GLYCOSYLTRANSFERASE"/>
    <property type="match status" value="1"/>
</dbReference>
<gene>
    <name evidence="2" type="ORF">DFQ10_11131</name>
</gene>
<dbReference type="InterPro" id="IPR001173">
    <property type="entry name" value="Glyco_trans_2-like"/>
</dbReference>
<dbReference type="InterPro" id="IPR029044">
    <property type="entry name" value="Nucleotide-diphossugar_trans"/>
</dbReference>
<dbReference type="Pfam" id="PF00535">
    <property type="entry name" value="Glycos_transf_2"/>
    <property type="match status" value="1"/>
</dbReference>
<comment type="caution">
    <text evidence="2">The sequence shown here is derived from an EMBL/GenBank/DDBJ whole genome shotgun (WGS) entry which is preliminary data.</text>
</comment>
<dbReference type="OrthoDB" id="597270at2"/>
<evidence type="ECO:0000313" key="3">
    <source>
        <dbReference type="Proteomes" id="UP000256980"/>
    </source>
</evidence>
<reference evidence="2 3" key="1">
    <citation type="submission" date="2018-07" db="EMBL/GenBank/DDBJ databases">
        <title>Genomic Encyclopedia of Type Strains, Phase III (KMG-III): the genomes of soil and plant-associated and newly described type strains.</title>
        <authorList>
            <person name="Whitman W."/>
        </authorList>
    </citation>
    <scope>NUCLEOTIDE SEQUENCE [LARGE SCALE GENOMIC DNA]</scope>
    <source>
        <strain evidence="2 3">CECT 7946</strain>
    </source>
</reference>
<dbReference type="SUPFAM" id="SSF53448">
    <property type="entry name" value="Nucleotide-diphospho-sugar transferases"/>
    <property type="match status" value="1"/>
</dbReference>
<dbReference type="PANTHER" id="PTHR22916:SF3">
    <property type="entry name" value="UDP-GLCNAC:BETAGAL BETA-1,3-N-ACETYLGLUCOSAMINYLTRANSFERASE-LIKE PROTEIN 1"/>
    <property type="match status" value="1"/>
</dbReference>
<evidence type="ECO:0000313" key="2">
    <source>
        <dbReference type="EMBL" id="RED38210.1"/>
    </source>
</evidence>